<name>A0A0L0HDX7_SPIPD</name>
<sequence>MRSPRIPVTSFRPVRPTGLFVLRARPHSTSIPYRVRRVSPSWMAMGVGAGVGVGMCLLGWPGVVLAEKLELDDNVVLEPASKKHVPKTLVLTYATPPKPHTLHLLGLGIRQVTFLNINVYTIGFYVGREALDRVRMGEVWKGFEGKALEGFVEKLVEGDVAVRIEPVRDTDGPHLRNGLMRMLTSRLTTSSLNERQKQEILAHMDNFRAAFPSGRIRKGEEFIFVKTKEGLRVFFEGTELVLIPSPWIAQMFMEGYLREKKAISPKLRQSISQGLEDLVTVKVAN</sequence>
<dbReference type="VEuPathDB" id="FungiDB:SPPG_05562"/>
<dbReference type="RefSeq" id="XP_016607352.1">
    <property type="nucleotide sequence ID" value="XM_016753769.1"/>
</dbReference>
<organism evidence="3 4">
    <name type="scientific">Spizellomyces punctatus (strain DAOM BR117)</name>
    <dbReference type="NCBI Taxonomy" id="645134"/>
    <lineage>
        <taxon>Eukaryota</taxon>
        <taxon>Fungi</taxon>
        <taxon>Fungi incertae sedis</taxon>
        <taxon>Chytridiomycota</taxon>
        <taxon>Chytridiomycota incertae sedis</taxon>
        <taxon>Chytridiomycetes</taxon>
        <taxon>Spizellomycetales</taxon>
        <taxon>Spizellomycetaceae</taxon>
        <taxon>Spizellomyces</taxon>
    </lineage>
</organism>
<proteinExistence type="predicted"/>
<dbReference type="InterPro" id="IPR016087">
    <property type="entry name" value="Chalcone_isomerase"/>
</dbReference>
<feature type="transmembrane region" description="Helical" evidence="1">
    <location>
        <begin position="107"/>
        <end position="126"/>
    </location>
</feature>
<dbReference type="STRING" id="645134.A0A0L0HDX7"/>
<dbReference type="GeneID" id="27688926"/>
<evidence type="ECO:0000313" key="3">
    <source>
        <dbReference type="EMBL" id="KNC99312.1"/>
    </source>
</evidence>
<dbReference type="InterPro" id="IPR036298">
    <property type="entry name" value="Chalcone_isomerase_sf"/>
</dbReference>
<evidence type="ECO:0000259" key="2">
    <source>
        <dbReference type="Pfam" id="PF16035"/>
    </source>
</evidence>
<protein>
    <recommendedName>
        <fullName evidence="2">Chalcone isomerase domain-containing protein</fullName>
    </recommendedName>
</protein>
<dbReference type="Gene3D" id="3.50.70.10">
    <property type="match status" value="1"/>
</dbReference>
<dbReference type="InterPro" id="IPR016088">
    <property type="entry name" value="Chalcone_isomerase_3-sand"/>
</dbReference>
<feature type="transmembrane region" description="Helical" evidence="1">
    <location>
        <begin position="42"/>
        <end position="63"/>
    </location>
</feature>
<dbReference type="Pfam" id="PF16035">
    <property type="entry name" value="Chalcone_2"/>
    <property type="match status" value="2"/>
</dbReference>
<dbReference type="OMA" id="RIIPTRS"/>
<feature type="domain" description="Chalcone isomerase" evidence="2">
    <location>
        <begin position="101"/>
        <end position="134"/>
    </location>
</feature>
<keyword evidence="1" id="KW-0472">Membrane</keyword>
<gene>
    <name evidence="3" type="ORF">SPPG_05562</name>
</gene>
<dbReference type="SUPFAM" id="SSF54626">
    <property type="entry name" value="Chalcone isomerase"/>
    <property type="match status" value="1"/>
</dbReference>
<keyword evidence="4" id="KW-1185">Reference proteome</keyword>
<dbReference type="OrthoDB" id="18193at2759"/>
<evidence type="ECO:0000256" key="1">
    <source>
        <dbReference type="SAM" id="Phobius"/>
    </source>
</evidence>
<dbReference type="PANTHER" id="PTHR47698:SF2">
    <property type="entry name" value="FATTY-ACID-BINDING PROTEIN 3, CHLOROPLASTIC"/>
    <property type="match status" value="1"/>
</dbReference>
<dbReference type="GO" id="GO:0016872">
    <property type="term" value="F:intramolecular lyase activity"/>
    <property type="evidence" value="ECO:0007669"/>
    <property type="project" value="InterPro"/>
</dbReference>
<dbReference type="EMBL" id="KQ257458">
    <property type="protein sequence ID" value="KNC99312.1"/>
    <property type="molecule type" value="Genomic_DNA"/>
</dbReference>
<dbReference type="InParanoid" id="A0A0L0HDX7"/>
<dbReference type="PANTHER" id="PTHR47698">
    <property type="entry name" value="FATTY-ACID-BINDING PROTEIN 3, CHLOROPLASTIC"/>
    <property type="match status" value="1"/>
</dbReference>
<dbReference type="AlphaFoldDB" id="A0A0L0HDX7"/>
<keyword evidence="1" id="KW-0812">Transmembrane</keyword>
<evidence type="ECO:0000313" key="4">
    <source>
        <dbReference type="Proteomes" id="UP000053201"/>
    </source>
</evidence>
<reference evidence="3 4" key="1">
    <citation type="submission" date="2009-08" db="EMBL/GenBank/DDBJ databases">
        <title>The Genome Sequence of Spizellomyces punctatus strain DAOM BR117.</title>
        <authorList>
            <consortium name="The Broad Institute Genome Sequencing Platform"/>
            <person name="Russ C."/>
            <person name="Cuomo C."/>
            <person name="Shea T."/>
            <person name="Young S.K."/>
            <person name="Zeng Q."/>
            <person name="Koehrsen M."/>
            <person name="Haas B."/>
            <person name="Borodovsky M."/>
            <person name="Guigo R."/>
            <person name="Alvarado L."/>
            <person name="Berlin A."/>
            <person name="Bochicchio J."/>
            <person name="Borenstein D."/>
            <person name="Chapman S."/>
            <person name="Chen Z."/>
            <person name="Engels R."/>
            <person name="Freedman E."/>
            <person name="Gellesch M."/>
            <person name="Goldberg J."/>
            <person name="Griggs A."/>
            <person name="Gujja S."/>
            <person name="Heiman D."/>
            <person name="Hepburn T."/>
            <person name="Howarth C."/>
            <person name="Jen D."/>
            <person name="Larson L."/>
            <person name="Lewis B."/>
            <person name="Mehta T."/>
            <person name="Park D."/>
            <person name="Pearson M."/>
            <person name="Roberts A."/>
            <person name="Saif S."/>
            <person name="Shenoy N."/>
            <person name="Sisk P."/>
            <person name="Stolte C."/>
            <person name="Sykes S."/>
            <person name="Thomson T."/>
            <person name="Walk T."/>
            <person name="White J."/>
            <person name="Yandava C."/>
            <person name="Burger G."/>
            <person name="Gray M.W."/>
            <person name="Holland P.W.H."/>
            <person name="King N."/>
            <person name="Lang F.B.F."/>
            <person name="Roger A.J."/>
            <person name="Ruiz-Trillo I."/>
            <person name="Lander E."/>
            <person name="Nusbaum C."/>
        </authorList>
    </citation>
    <scope>NUCLEOTIDE SEQUENCE [LARGE SCALE GENOMIC DNA]</scope>
    <source>
        <strain evidence="3 4">DAOM BR117</strain>
    </source>
</reference>
<accession>A0A0L0HDX7</accession>
<keyword evidence="1" id="KW-1133">Transmembrane helix</keyword>
<feature type="domain" description="Chalcone isomerase" evidence="2">
    <location>
        <begin position="159"/>
        <end position="271"/>
    </location>
</feature>
<dbReference type="Proteomes" id="UP000053201">
    <property type="component" value="Unassembled WGS sequence"/>
</dbReference>
<dbReference type="FunCoup" id="A0A0L0HDX7">
    <property type="interactions" value="11"/>
</dbReference>